<evidence type="ECO:0000256" key="4">
    <source>
        <dbReference type="ARBA" id="ARBA00022917"/>
    </source>
</evidence>
<dbReference type="GO" id="GO:0042586">
    <property type="term" value="F:peptide deformylase activity"/>
    <property type="evidence" value="ECO:0007669"/>
    <property type="project" value="UniProtKB-EC"/>
</dbReference>
<evidence type="ECO:0000256" key="2">
    <source>
        <dbReference type="ARBA" id="ARBA00022723"/>
    </source>
</evidence>
<comment type="function">
    <text evidence="5 7">Removes the formyl group from the N-terminal Met of newly synthesized proteins.</text>
</comment>
<dbReference type="PANTHER" id="PTHR10458:SF2">
    <property type="entry name" value="PEPTIDE DEFORMYLASE, MITOCHONDRIAL"/>
    <property type="match status" value="1"/>
</dbReference>
<dbReference type="EC" id="3.5.1.88" evidence="7"/>
<keyword evidence="4 7" id="KW-0648">Protein biosynthesis</keyword>
<dbReference type="EMBL" id="JAWQEG010000326">
    <property type="protein sequence ID" value="KAK3891596.1"/>
    <property type="molecule type" value="Genomic_DNA"/>
</dbReference>
<dbReference type="GO" id="GO:0005739">
    <property type="term" value="C:mitochondrion"/>
    <property type="evidence" value="ECO:0007669"/>
    <property type="project" value="UniProtKB-ARBA"/>
</dbReference>
<dbReference type="FunFam" id="3.90.45.10:FF:000003">
    <property type="entry name" value="Peptide deformylase"/>
    <property type="match status" value="1"/>
</dbReference>
<comment type="catalytic activity">
    <reaction evidence="6 7">
        <text>N-terminal N-formyl-L-methionyl-[peptide] + H2O = N-terminal L-methionyl-[peptide] + formate</text>
        <dbReference type="Rhea" id="RHEA:24420"/>
        <dbReference type="Rhea" id="RHEA-COMP:10639"/>
        <dbReference type="Rhea" id="RHEA-COMP:10640"/>
        <dbReference type="ChEBI" id="CHEBI:15377"/>
        <dbReference type="ChEBI" id="CHEBI:15740"/>
        <dbReference type="ChEBI" id="CHEBI:49298"/>
        <dbReference type="ChEBI" id="CHEBI:64731"/>
        <dbReference type="EC" id="3.5.1.88"/>
    </reaction>
</comment>
<evidence type="ECO:0000256" key="3">
    <source>
        <dbReference type="ARBA" id="ARBA00022801"/>
    </source>
</evidence>
<evidence type="ECO:0000256" key="6">
    <source>
        <dbReference type="ARBA" id="ARBA00048875"/>
    </source>
</evidence>
<dbReference type="PANTHER" id="PTHR10458">
    <property type="entry name" value="PEPTIDE DEFORMYLASE"/>
    <property type="match status" value="1"/>
</dbReference>
<dbReference type="NCBIfam" id="NF001159">
    <property type="entry name" value="PRK00150.1-3"/>
    <property type="match status" value="1"/>
</dbReference>
<evidence type="ECO:0000256" key="5">
    <source>
        <dbReference type="ARBA" id="ARBA00037114"/>
    </source>
</evidence>
<keyword evidence="3 7" id="KW-0378">Hydrolase</keyword>
<gene>
    <name evidence="8" type="ORF">Pcinc_004513</name>
</gene>
<dbReference type="HAMAP" id="MF_00163">
    <property type="entry name" value="Pep_deformylase"/>
    <property type="match status" value="1"/>
</dbReference>
<sequence>MALKSFLSAYRNFFYPKPAKPPFLHICQVGDPILRAPAKPVPPDDVTSPEIQEILSRMQLVMKKYDCVGLSAPQIGIPLRILILEFLPKRRKQSGEAVYAAREMSTLPLTVFINPKMQVVDYKKVEFPEACESLLGYSAVVPRYRAVTLSGLDQRGENINLEGQGWIARIIQHEMEHLDGKLFIDSMNPKTFQNDAWHRINVHEGRVRIQFYKNLGARLRQGRGSVSEEELDILEKSCAVRLASADPSTRNFFEEEHGKEYR</sequence>
<comment type="caution">
    <text evidence="8">The sequence shown here is derived from an EMBL/GenBank/DDBJ whole genome shotgun (WGS) entry which is preliminary data.</text>
</comment>
<organism evidence="8 9">
    <name type="scientific">Petrolisthes cinctipes</name>
    <name type="common">Flat porcelain crab</name>
    <dbReference type="NCBI Taxonomy" id="88211"/>
    <lineage>
        <taxon>Eukaryota</taxon>
        <taxon>Metazoa</taxon>
        <taxon>Ecdysozoa</taxon>
        <taxon>Arthropoda</taxon>
        <taxon>Crustacea</taxon>
        <taxon>Multicrustacea</taxon>
        <taxon>Malacostraca</taxon>
        <taxon>Eumalacostraca</taxon>
        <taxon>Eucarida</taxon>
        <taxon>Decapoda</taxon>
        <taxon>Pleocyemata</taxon>
        <taxon>Anomura</taxon>
        <taxon>Galatheoidea</taxon>
        <taxon>Porcellanidae</taxon>
        <taxon>Petrolisthes</taxon>
    </lineage>
</organism>
<evidence type="ECO:0000313" key="9">
    <source>
        <dbReference type="Proteomes" id="UP001286313"/>
    </source>
</evidence>
<dbReference type="GO" id="GO:0006412">
    <property type="term" value="P:translation"/>
    <property type="evidence" value="ECO:0007669"/>
    <property type="project" value="UniProtKB-KW"/>
</dbReference>
<comment type="similarity">
    <text evidence="1 7">Belongs to the polypeptide deformylase family.</text>
</comment>
<evidence type="ECO:0000256" key="7">
    <source>
        <dbReference type="RuleBase" id="RU362111"/>
    </source>
</evidence>
<dbReference type="Gene3D" id="3.90.45.10">
    <property type="entry name" value="Peptide deformylase"/>
    <property type="match status" value="1"/>
</dbReference>
<dbReference type="AlphaFoldDB" id="A0AAE1GGQ5"/>
<dbReference type="PRINTS" id="PR01576">
    <property type="entry name" value="PDEFORMYLASE"/>
</dbReference>
<keyword evidence="2 7" id="KW-0479">Metal-binding</keyword>
<dbReference type="Proteomes" id="UP001286313">
    <property type="component" value="Unassembled WGS sequence"/>
</dbReference>
<proteinExistence type="inferred from homology"/>
<dbReference type="SUPFAM" id="SSF56420">
    <property type="entry name" value="Peptide deformylase"/>
    <property type="match status" value="1"/>
</dbReference>
<dbReference type="InterPro" id="IPR036821">
    <property type="entry name" value="Peptide_deformylase_sf"/>
</dbReference>
<dbReference type="GO" id="GO:0046872">
    <property type="term" value="F:metal ion binding"/>
    <property type="evidence" value="ECO:0007669"/>
    <property type="project" value="UniProtKB-KW"/>
</dbReference>
<evidence type="ECO:0000256" key="1">
    <source>
        <dbReference type="ARBA" id="ARBA00010759"/>
    </source>
</evidence>
<protein>
    <recommendedName>
        <fullName evidence="7">Peptide deformylase</fullName>
        <ecNumber evidence="7">3.5.1.88</ecNumber>
    </recommendedName>
</protein>
<dbReference type="CDD" id="cd00487">
    <property type="entry name" value="Pep_deformylase"/>
    <property type="match status" value="1"/>
</dbReference>
<keyword evidence="9" id="KW-1185">Reference proteome</keyword>
<name>A0AAE1GGQ5_PETCI</name>
<accession>A0AAE1GGQ5</accession>
<dbReference type="Pfam" id="PF01327">
    <property type="entry name" value="Pep_deformylase"/>
    <property type="match status" value="1"/>
</dbReference>
<reference evidence="8" key="1">
    <citation type="submission" date="2023-10" db="EMBL/GenBank/DDBJ databases">
        <title>Genome assemblies of two species of porcelain crab, Petrolisthes cinctipes and Petrolisthes manimaculis (Anomura: Porcellanidae).</title>
        <authorList>
            <person name="Angst P."/>
        </authorList>
    </citation>
    <scope>NUCLEOTIDE SEQUENCE</scope>
    <source>
        <strain evidence="8">PB745_01</strain>
        <tissue evidence="8">Gill</tissue>
    </source>
</reference>
<dbReference type="InterPro" id="IPR023635">
    <property type="entry name" value="Peptide_deformylase"/>
</dbReference>
<evidence type="ECO:0000313" key="8">
    <source>
        <dbReference type="EMBL" id="KAK3891596.1"/>
    </source>
</evidence>